<dbReference type="GO" id="GO:0006281">
    <property type="term" value="P:DNA repair"/>
    <property type="evidence" value="ECO:0007669"/>
    <property type="project" value="UniProtKB-KW"/>
</dbReference>
<evidence type="ECO:0000256" key="1">
    <source>
        <dbReference type="ARBA" id="ARBA00004496"/>
    </source>
</evidence>
<gene>
    <name evidence="16" type="ORF">LY71_11740</name>
</gene>
<keyword evidence="4" id="KW-0547">Nucleotide-binding</keyword>
<evidence type="ECO:0000256" key="10">
    <source>
        <dbReference type="ARBA" id="ARBA00023204"/>
    </source>
</evidence>
<dbReference type="EMBL" id="PVTG01000017">
    <property type="protein sequence ID" value="PRY43181.1"/>
    <property type="molecule type" value="Genomic_DNA"/>
</dbReference>
<comment type="similarity">
    <text evidence="11">Belongs to the ABC transporter superfamily. UvrA family.</text>
</comment>
<reference evidence="16 17" key="1">
    <citation type="submission" date="2018-03" db="EMBL/GenBank/DDBJ databases">
        <title>Genomic Encyclopedia of Archaeal and Bacterial Type Strains, Phase II (KMG-II): from individual species to whole genera.</title>
        <authorList>
            <person name="Goeker M."/>
        </authorList>
    </citation>
    <scope>NUCLEOTIDE SEQUENCE [LARGE SCALE GENOMIC DNA]</scope>
    <source>
        <strain evidence="16 17">DSM 45416</strain>
    </source>
</reference>
<evidence type="ECO:0000259" key="15">
    <source>
        <dbReference type="PROSITE" id="PS50893"/>
    </source>
</evidence>
<dbReference type="Gene3D" id="3.40.50.300">
    <property type="entry name" value="P-loop containing nucleotide triphosphate hydrolases"/>
    <property type="match status" value="3"/>
</dbReference>
<dbReference type="GO" id="GO:0005737">
    <property type="term" value="C:cytoplasm"/>
    <property type="evidence" value="ECO:0007669"/>
    <property type="project" value="UniProtKB-SubCell"/>
</dbReference>
<evidence type="ECO:0000256" key="5">
    <source>
        <dbReference type="ARBA" id="ARBA00022763"/>
    </source>
</evidence>
<dbReference type="GO" id="GO:0004518">
    <property type="term" value="F:nuclease activity"/>
    <property type="evidence" value="ECO:0007669"/>
    <property type="project" value="UniProtKB-KW"/>
</dbReference>
<dbReference type="RefSeq" id="WP_106280623.1">
    <property type="nucleotide sequence ID" value="NZ_PVTG01000017.1"/>
</dbReference>
<evidence type="ECO:0000256" key="2">
    <source>
        <dbReference type="ARBA" id="ARBA00022490"/>
    </source>
</evidence>
<feature type="domain" description="ABC transporter" evidence="15">
    <location>
        <begin position="491"/>
        <end position="791"/>
    </location>
</feature>
<evidence type="ECO:0000256" key="3">
    <source>
        <dbReference type="ARBA" id="ARBA00022737"/>
    </source>
</evidence>
<dbReference type="GO" id="GO:0005524">
    <property type="term" value="F:ATP binding"/>
    <property type="evidence" value="ECO:0007669"/>
    <property type="project" value="UniProtKB-KW"/>
</dbReference>
<keyword evidence="10" id="KW-0234">DNA repair</keyword>
<feature type="compositionally biased region" description="Polar residues" evidence="14">
    <location>
        <begin position="1"/>
        <end position="10"/>
    </location>
</feature>
<dbReference type="Gene3D" id="1.10.8.280">
    <property type="entry name" value="ABC transporter ATPase domain-like"/>
    <property type="match status" value="1"/>
</dbReference>
<evidence type="ECO:0000256" key="13">
    <source>
        <dbReference type="ARBA" id="ARBA00042156"/>
    </source>
</evidence>
<keyword evidence="5" id="KW-0227">DNA damage</keyword>
<accession>A0A2T0TC01</accession>
<keyword evidence="8" id="KW-0267">Excision nuclease</keyword>
<evidence type="ECO:0000256" key="11">
    <source>
        <dbReference type="ARBA" id="ARBA00038000"/>
    </source>
</evidence>
<comment type="caution">
    <text evidence="16">The sequence shown here is derived from an EMBL/GenBank/DDBJ whole genome shotgun (WGS) entry which is preliminary data.</text>
</comment>
<dbReference type="Pfam" id="PF00005">
    <property type="entry name" value="ABC_tran"/>
    <property type="match status" value="1"/>
</dbReference>
<evidence type="ECO:0000256" key="4">
    <source>
        <dbReference type="ARBA" id="ARBA00022741"/>
    </source>
</evidence>
<evidence type="ECO:0000256" key="14">
    <source>
        <dbReference type="SAM" id="MobiDB-lite"/>
    </source>
</evidence>
<comment type="subcellular location">
    <subcellularLocation>
        <location evidence="1">Cytoplasm</location>
    </subcellularLocation>
</comment>
<keyword evidence="17" id="KW-1185">Reference proteome</keyword>
<dbReference type="PANTHER" id="PTHR43152">
    <property type="entry name" value="UVRABC SYSTEM PROTEIN A"/>
    <property type="match status" value="1"/>
</dbReference>
<organism evidence="16 17">
    <name type="scientific">Geodermatophilus tzadiensis</name>
    <dbReference type="NCBI Taxonomy" id="1137988"/>
    <lineage>
        <taxon>Bacteria</taxon>
        <taxon>Bacillati</taxon>
        <taxon>Actinomycetota</taxon>
        <taxon>Actinomycetes</taxon>
        <taxon>Geodermatophilales</taxon>
        <taxon>Geodermatophilaceae</taxon>
        <taxon>Geodermatophilus</taxon>
    </lineage>
</organism>
<dbReference type="PANTHER" id="PTHR43152:SF2">
    <property type="entry name" value="DRUG RESISTANCE ABC TRANSPORTER"/>
    <property type="match status" value="1"/>
</dbReference>
<evidence type="ECO:0000313" key="16">
    <source>
        <dbReference type="EMBL" id="PRY43181.1"/>
    </source>
</evidence>
<keyword evidence="6" id="KW-0228">DNA excision</keyword>
<dbReference type="PROSITE" id="PS00211">
    <property type="entry name" value="ABC_TRANSPORTER_1"/>
    <property type="match status" value="1"/>
</dbReference>
<evidence type="ECO:0000256" key="12">
    <source>
        <dbReference type="ARBA" id="ARBA00039316"/>
    </source>
</evidence>
<proteinExistence type="inferred from homology"/>
<protein>
    <recommendedName>
        <fullName evidence="12">UvrABC system protein A</fullName>
    </recommendedName>
    <alternativeName>
        <fullName evidence="13">Excinuclease ABC subunit A</fullName>
    </alternativeName>
</protein>
<dbReference type="GO" id="GO:0003677">
    <property type="term" value="F:DNA binding"/>
    <property type="evidence" value="ECO:0007669"/>
    <property type="project" value="UniProtKB-KW"/>
</dbReference>
<evidence type="ECO:0000256" key="7">
    <source>
        <dbReference type="ARBA" id="ARBA00022840"/>
    </source>
</evidence>
<dbReference type="OrthoDB" id="9809851at2"/>
<dbReference type="AlphaFoldDB" id="A0A2T0TC01"/>
<dbReference type="Gene3D" id="1.20.1580.10">
    <property type="entry name" value="ABC transporter ATPase like domain"/>
    <property type="match status" value="2"/>
</dbReference>
<feature type="region of interest" description="Disordered" evidence="14">
    <location>
        <begin position="1"/>
        <end position="20"/>
    </location>
</feature>
<sequence length="802" mass="85359">MSTATSSDQRSPAPHAADSHDLIRVIGARQNNLKDVSVEIPKRRLTVFTGVSGSGKSSLVFGTIAAESQRLINETYSAFVQGFMPSLSRPEVDLLEGLTTAIIVDQERMGANPRSTVGTATDANAMLRILFSRLGTPHVGPPTAFSFNVPTRKASGVMSTEKAGGRVEMNVVRDVVYLGGMCPRCEGMGSVSDFDLTALYDESRSLNEGGLMVPGYSMEGWYGRLFQGIGLDLDKPIGRYTKKEMQALLYAEPTKIKVEGVNLTYEGVIPRVQKSMLSKDVDSLQPHVRRFVERVITFQTCPECDGTRLTPEARSSRIDGRNIADLCALQISDLADWVRALHEPSVAPLLTGLQRLLDSFTEIGLGYLSLDRPAGTLSGGEAQRTKMIRHLGSSLTDVTYVFDEPTIGLHPHDIERMNGLLLQLRDKGNTVLVVEHKPETIAIADHVVDLGPLAGTAGGEVVYQGGLEGLRGSGTLTGRHLDDRASLKPSVRTPTGQLAVRGASTHNLRDVDVDIPLGVLCVVTGVAGSGKSSLIHGSVAPRDGVVVVDQGAIRGSRRSNPATYTGLLEPIRKAFAKANGVKPALFSSNSEGACPTCNGAGVIYTDLGVMATVESPCEECEGRRFQAAVLEYTLGGRNIAEVLAMSVTEAEQFFGAGEARTPAAHTVLDRLADVGLGYLTLGQPLTTLSGGERQRLKLATQMAEKGAQGSTTVYVLDEPTTGLHLADVENLLALLDRLVDAGRSVVVIEHHQAVMARADWIVDLGPGAGHDGGRVVFEGTPADLVAARSTLTGEHLAAYVGG</sequence>
<keyword evidence="2" id="KW-0963">Cytoplasm</keyword>
<keyword evidence="7" id="KW-0067">ATP-binding</keyword>
<evidence type="ECO:0000256" key="8">
    <source>
        <dbReference type="ARBA" id="ARBA00022881"/>
    </source>
</evidence>
<evidence type="ECO:0000313" key="17">
    <source>
        <dbReference type="Proteomes" id="UP000239210"/>
    </source>
</evidence>
<dbReference type="GO" id="GO:0016887">
    <property type="term" value="F:ATP hydrolysis activity"/>
    <property type="evidence" value="ECO:0007669"/>
    <property type="project" value="InterPro"/>
</dbReference>
<dbReference type="InterPro" id="IPR003439">
    <property type="entry name" value="ABC_transporter-like_ATP-bd"/>
</dbReference>
<dbReference type="InterPro" id="IPR017871">
    <property type="entry name" value="ABC_transporter-like_CS"/>
</dbReference>
<evidence type="ECO:0000256" key="6">
    <source>
        <dbReference type="ARBA" id="ARBA00022769"/>
    </source>
</evidence>
<dbReference type="Proteomes" id="UP000239210">
    <property type="component" value="Unassembled WGS sequence"/>
</dbReference>
<keyword evidence="3" id="KW-0677">Repeat</keyword>
<dbReference type="PROSITE" id="PS50893">
    <property type="entry name" value="ABC_TRANSPORTER_2"/>
    <property type="match status" value="1"/>
</dbReference>
<evidence type="ECO:0000256" key="9">
    <source>
        <dbReference type="ARBA" id="ARBA00023125"/>
    </source>
</evidence>
<keyword evidence="9" id="KW-0238">DNA-binding</keyword>
<name>A0A2T0TC01_9ACTN</name>
<dbReference type="SUPFAM" id="SSF52540">
    <property type="entry name" value="P-loop containing nucleoside triphosphate hydrolases"/>
    <property type="match status" value="2"/>
</dbReference>
<dbReference type="InterPro" id="IPR027417">
    <property type="entry name" value="P-loop_NTPase"/>
</dbReference>